<sequence>MKRIFLACVAQCYCFSALASVDFQYHAEPPLDNKVADSYQQKRSGLKHKIWSAEALAQANDEAIAQEQQRAAADLANRKRHNTQYGEYRCGKNKQQHGKPCYPSGGAMDFPTFKHRH</sequence>
<feature type="signal peptide" evidence="2">
    <location>
        <begin position="1"/>
        <end position="19"/>
    </location>
</feature>
<evidence type="ECO:0000256" key="2">
    <source>
        <dbReference type="SAM" id="SignalP"/>
    </source>
</evidence>
<organism evidence="3 4">
    <name type="scientific">Serratia proteamaculans</name>
    <dbReference type="NCBI Taxonomy" id="28151"/>
    <lineage>
        <taxon>Bacteria</taxon>
        <taxon>Pseudomonadati</taxon>
        <taxon>Pseudomonadota</taxon>
        <taxon>Gammaproteobacteria</taxon>
        <taxon>Enterobacterales</taxon>
        <taxon>Yersiniaceae</taxon>
        <taxon>Serratia</taxon>
    </lineage>
</organism>
<proteinExistence type="predicted"/>
<evidence type="ECO:0000256" key="1">
    <source>
        <dbReference type="SAM" id="MobiDB-lite"/>
    </source>
</evidence>
<evidence type="ECO:0000313" key="3">
    <source>
        <dbReference type="EMBL" id="QQX53514.1"/>
    </source>
</evidence>
<feature type="chain" id="PRO_5031112243" evidence="2">
    <location>
        <begin position="20"/>
        <end position="117"/>
    </location>
</feature>
<dbReference type="AlphaFoldDB" id="A0A7U0N766"/>
<dbReference type="RefSeq" id="WP_176979083.1">
    <property type="nucleotide sequence ID" value="NZ_CAMITN010000001.1"/>
</dbReference>
<evidence type="ECO:0000313" key="4">
    <source>
        <dbReference type="Proteomes" id="UP000596176"/>
    </source>
</evidence>
<protein>
    <submittedName>
        <fullName evidence="3">Uncharacterized protein</fullName>
    </submittedName>
</protein>
<dbReference type="GeneID" id="83698810"/>
<reference evidence="3 4" key="1">
    <citation type="submission" date="2021-01" db="EMBL/GenBank/DDBJ databases">
        <title>Chromosome sequence of Serratia proteamaculans strain 94 rif-r, isolated from spoiled beef.</title>
        <authorList>
            <person name="Zaytseva Y.V."/>
            <person name="Iablokov S.N."/>
            <person name="Klyukina A."/>
        </authorList>
    </citation>
    <scope>NUCLEOTIDE SEQUENCE [LARGE SCALE GENOMIC DNA]</scope>
    <source>
        <strain evidence="3 4">94 rif-r</strain>
    </source>
</reference>
<dbReference type="EMBL" id="CP068391">
    <property type="protein sequence ID" value="QQX53514.1"/>
    <property type="molecule type" value="Genomic_DNA"/>
</dbReference>
<accession>A0A7U0N766</accession>
<keyword evidence="2" id="KW-0732">Signal</keyword>
<gene>
    <name evidence="3" type="ORF">JKX24_00310</name>
</gene>
<name>A0A7U0N766_SERPR</name>
<dbReference type="Proteomes" id="UP000596176">
    <property type="component" value="Chromosome"/>
</dbReference>
<feature type="region of interest" description="Disordered" evidence="1">
    <location>
        <begin position="86"/>
        <end position="117"/>
    </location>
</feature>